<comment type="caution">
    <text evidence="1">The sequence shown here is derived from an EMBL/GenBank/DDBJ whole genome shotgun (WGS) entry which is preliminary data.</text>
</comment>
<reference evidence="1 2" key="1">
    <citation type="submission" date="2019-03" db="EMBL/GenBank/DDBJ databases">
        <title>Genomic Encyclopedia of Type Strains, Phase IV (KMG-IV): sequencing the most valuable type-strain genomes for metagenomic binning, comparative biology and taxonomic classification.</title>
        <authorList>
            <person name="Goeker M."/>
        </authorList>
    </citation>
    <scope>NUCLEOTIDE SEQUENCE [LARGE SCALE GENOMIC DNA]</scope>
    <source>
        <strain evidence="1 2">DSM 21153</strain>
    </source>
</reference>
<dbReference type="AlphaFoldDB" id="A0A4R1YZ31"/>
<dbReference type="EMBL" id="SLVM01000004">
    <property type="protein sequence ID" value="TCM86498.1"/>
    <property type="molecule type" value="Genomic_DNA"/>
</dbReference>
<sequence length="164" mass="17746">MLRARLWYGPAGHGLTLDRVARYLGGPLACRLSTDSRSQFGREVARLMLHDPIAAVIEQHRRPEVSAEAADLVTRLPVTASPALAQKLGACTARLDIHDAPGHRLAPASGPARSVFMPLAFAMDGIVEEVQGGRLLFFGPPEEARPAGWVARMVSGLLRPVLRR</sequence>
<evidence type="ECO:0000313" key="1">
    <source>
        <dbReference type="EMBL" id="TCM86498.1"/>
    </source>
</evidence>
<dbReference type="RefSeq" id="WP_132693706.1">
    <property type="nucleotide sequence ID" value="NZ_SLVM01000004.1"/>
</dbReference>
<accession>A0A4R1YZ31</accession>
<proteinExistence type="predicted"/>
<evidence type="ECO:0000313" key="2">
    <source>
        <dbReference type="Proteomes" id="UP000295277"/>
    </source>
</evidence>
<name>A0A4R1YZ31_9RHOB</name>
<protein>
    <submittedName>
        <fullName evidence="1">Uncharacterized protein</fullName>
    </submittedName>
</protein>
<dbReference type="Proteomes" id="UP000295277">
    <property type="component" value="Unassembled WGS sequence"/>
</dbReference>
<organism evidence="1 2">
    <name type="scientific">Rhodovulum steppense</name>
    <dbReference type="NCBI Taxonomy" id="540251"/>
    <lineage>
        <taxon>Bacteria</taxon>
        <taxon>Pseudomonadati</taxon>
        <taxon>Pseudomonadota</taxon>
        <taxon>Alphaproteobacteria</taxon>
        <taxon>Rhodobacterales</taxon>
        <taxon>Paracoccaceae</taxon>
        <taxon>Rhodovulum</taxon>
    </lineage>
</organism>
<dbReference type="OrthoDB" id="7864767at2"/>
<keyword evidence="2" id="KW-1185">Reference proteome</keyword>
<gene>
    <name evidence="1" type="ORF">EV216_10447</name>
</gene>